<dbReference type="Pfam" id="PF10392">
    <property type="entry name" value="COG5_N"/>
    <property type="match status" value="1"/>
</dbReference>
<evidence type="ECO:0000256" key="4">
    <source>
        <dbReference type="ARBA" id="ARBA00023136"/>
    </source>
</evidence>
<keyword evidence="3" id="KW-0333">Golgi apparatus</keyword>
<dbReference type="InterPro" id="IPR019465">
    <property type="entry name" value="Cog5"/>
</dbReference>
<evidence type="ECO:0000313" key="9">
    <source>
        <dbReference type="RefSeq" id="XP_004411980.1"/>
    </source>
</evidence>
<dbReference type="Proteomes" id="UP000245340">
    <property type="component" value="Unplaced"/>
</dbReference>
<dbReference type="GO" id="GO:0006891">
    <property type="term" value="P:intra-Golgi vesicle-mediated transport"/>
    <property type="evidence" value="ECO:0007669"/>
    <property type="project" value="InterPro"/>
</dbReference>
<keyword evidence="8" id="KW-1185">Reference proteome</keyword>
<organism evidence="8 9">
    <name type="scientific">Odobenus rosmarus divergens</name>
    <name type="common">Pacific walrus</name>
    <dbReference type="NCBI Taxonomy" id="9708"/>
    <lineage>
        <taxon>Eukaryota</taxon>
        <taxon>Metazoa</taxon>
        <taxon>Chordata</taxon>
        <taxon>Craniata</taxon>
        <taxon>Vertebrata</taxon>
        <taxon>Euteleostomi</taxon>
        <taxon>Mammalia</taxon>
        <taxon>Eutheria</taxon>
        <taxon>Laurasiatheria</taxon>
        <taxon>Carnivora</taxon>
        <taxon>Caniformia</taxon>
        <taxon>Pinnipedia</taxon>
        <taxon>Odobenidae</taxon>
        <taxon>Odobenus</taxon>
    </lineage>
</organism>
<dbReference type="GO" id="GO:0017119">
    <property type="term" value="C:Golgi transport complex"/>
    <property type="evidence" value="ECO:0007669"/>
    <property type="project" value="InterPro"/>
</dbReference>
<keyword evidence="4" id="KW-0472">Membrane</keyword>
<evidence type="ECO:0000313" key="8">
    <source>
        <dbReference type="Proteomes" id="UP000245340"/>
    </source>
</evidence>
<proteinExistence type="predicted"/>
<dbReference type="PANTHER" id="PTHR13228">
    <property type="entry name" value="CONSERVED OLIGOMERIC GOLGI COMPLEX COMPONENT 5"/>
    <property type="match status" value="1"/>
</dbReference>
<evidence type="ECO:0000256" key="1">
    <source>
        <dbReference type="ARBA" id="ARBA00004395"/>
    </source>
</evidence>
<dbReference type="AlphaFoldDB" id="A0A9B0H592"/>
<accession>A0A9B0H592</accession>
<protein>
    <recommendedName>
        <fullName evidence="2">Conserved oligomeric Golgi complex subunit 5</fullName>
    </recommendedName>
</protein>
<dbReference type="GO" id="GO:0000139">
    <property type="term" value="C:Golgi membrane"/>
    <property type="evidence" value="ECO:0007669"/>
    <property type="project" value="UniProtKB-SubCell"/>
</dbReference>
<dbReference type="Pfam" id="PF20649">
    <property type="entry name" value="COG5_C"/>
    <property type="match status" value="1"/>
</dbReference>
<evidence type="ECO:0000256" key="3">
    <source>
        <dbReference type="ARBA" id="ARBA00023034"/>
    </source>
</evidence>
<evidence type="ECO:0000256" key="2">
    <source>
        <dbReference type="ARBA" id="ARBA00020974"/>
    </source>
</evidence>
<gene>
    <name evidence="9" type="primary">COG5</name>
</gene>
<feature type="compositionally biased region" description="Low complexity" evidence="5">
    <location>
        <begin position="59"/>
        <end position="77"/>
    </location>
</feature>
<feature type="domain" description="Conserved oligomeric Golgi complex subunit 5 helical" evidence="7">
    <location>
        <begin position="302"/>
        <end position="507"/>
    </location>
</feature>
<comment type="subcellular location">
    <subcellularLocation>
        <location evidence="1">Golgi apparatus membrane</location>
        <topology evidence="1">Peripheral membrane protein</topology>
    </subcellularLocation>
</comment>
<evidence type="ECO:0000259" key="6">
    <source>
        <dbReference type="Pfam" id="PF10392"/>
    </source>
</evidence>
<dbReference type="PANTHER" id="PTHR13228:SF3">
    <property type="entry name" value="CONSERVED OLIGOMERIC GOLGI COMPLEX SUBUNIT 5"/>
    <property type="match status" value="1"/>
</dbReference>
<evidence type="ECO:0000259" key="7">
    <source>
        <dbReference type="Pfam" id="PF20649"/>
    </source>
</evidence>
<feature type="compositionally biased region" description="Polar residues" evidence="5">
    <location>
        <begin position="46"/>
        <end position="56"/>
    </location>
</feature>
<name>A0A9B0H592_ODORO</name>
<dbReference type="InterPro" id="IPR048485">
    <property type="entry name" value="COG5_helical"/>
</dbReference>
<evidence type="ECO:0000256" key="5">
    <source>
        <dbReference type="SAM" id="MobiDB-lite"/>
    </source>
</evidence>
<dbReference type="InterPro" id="IPR049176">
    <property type="entry name" value="COG5_N"/>
</dbReference>
<feature type="region of interest" description="Disordered" evidence="5">
    <location>
        <begin position="36"/>
        <end position="120"/>
    </location>
</feature>
<feature type="domain" description="Conserved oligomeric Golgi complex subunit 5 N-terminal" evidence="6">
    <location>
        <begin position="149"/>
        <end position="272"/>
    </location>
</feature>
<dbReference type="RefSeq" id="XP_004411980.1">
    <property type="nucleotide sequence ID" value="XM_004411923.1"/>
</dbReference>
<reference evidence="9" key="1">
    <citation type="submission" date="2025-08" db="UniProtKB">
        <authorList>
            <consortium name="RefSeq"/>
        </authorList>
    </citation>
    <scope>IDENTIFICATION</scope>
</reference>
<sequence length="943" mass="103681">MQLCLWSASEDPRNLRFPVQPPPRGPCSQVKYLHRDKRYGQAPAPTFSSAGGTTSAPVARQETAQGANAAASASPTRRAGREPRAGRSGRRRHCASPPGRGELTADAITPAPANMEGGDGGVAVAGQGALGSGAATATVRELLQDECYSDFLNEDFDVKTYTSQSIHQAVIAEQLAKLAQGISQLDKELHLQVVARHEDLLAQATGIESLEGVLQMMQTRIGALQGAVDRMKAKIVEPYNKIVARTAQLTRLQVACDLLRRIIRILYLTKRLQGQLQGGSREITKAAQSLNELDYLSQGIDLSGIEVIENDLLFIARARLEVENQAKRLLEQGVETQNPTQVGTALQVFHNLGTLKDTITSVVDGYCATLEEHINSALDIKVLTQPSQSAVRGGPGRSTMPTPGNTAAFRASLWTNMEKLIDHICTVCGQVQHLQKILAKKRDPVSHICFIEEIVKDGQSEILYTFWNSVTQALSSQFRMATDSSMFLKQAFEGEYPKLLRLYNDLWKRLQQYSQNIQGKFNASGTTDLYVDLQHMEDDTQDIFIPKKPDYDPEKALKDSLQPYEAAYLSKSLSRLFDPINLVFPPGGRNPPSADELEGIIKTIASELNVAAVDADLTLAVSKNVAKTVQLYGVKSEQLLSTQGDASQVIGPLTEGQRRNVAVVNSLYKLYQSVTKVVSSQSSFPPAAEQTIISALKTIHALMGSAVQPLLTSVGDAIEAIIITMHQEDFSGSLSSSGKPDGPCSLYMKELQGFIARVMSDYFKHFECLDFVFDNTEAIAQRAIELFIRNASLIRPLGEGGKVRLAADFAQMELAVGPFCRRVSDLGKSYRMLRSFRPLLFQTSEHVASSPALGDIIPFSIIIQFLFTRAPAELKSPFQRAEWSHARFSQWLDDHPSEKDRLLLIRGALEAYVQSVRSREGKEFAPVYPIMVQLLQKAMSTLQ</sequence>